<evidence type="ECO:0000256" key="1">
    <source>
        <dbReference type="SAM" id="Phobius"/>
    </source>
</evidence>
<protein>
    <recommendedName>
        <fullName evidence="4">Stage II sporulation protein M</fullName>
    </recommendedName>
</protein>
<keyword evidence="1" id="KW-0812">Transmembrane</keyword>
<sequence length="332" mass="37943">MFYFSVSMREVAFIKQNKEKWLNFEKTIYNNQFKNPDTLSSLYIQLMNDLAYAQTYYPKSKTISYLNQLASAAFQRIYRTKREKTNRFISFWKTEVPLIMYQFRRYVLYAFLIFGTFVTIGAVSAAYDDSFVRLILGDNYVNTTLENIEKGDPVAIYKSSGNFGMFIGITLNNLYVGIKSFLFGVFGGLGTGYVLMVNGIMLGSFQYFFHEQGVLWESVRGIWIHGSMEIFAIVIEGAAGLLLGASILFPKTYSRMASFKMGLKNGIKILISTFPFTLAAGFLEGFVTRYSNIMSNWLSVGIILITLSIISYYYLIYPHIVHKKLKAHVSTL</sequence>
<feature type="transmembrane region" description="Helical" evidence="1">
    <location>
        <begin position="155"/>
        <end position="174"/>
    </location>
</feature>
<dbReference type="Pfam" id="PF01944">
    <property type="entry name" value="SpoIIM"/>
    <property type="match status" value="1"/>
</dbReference>
<dbReference type="Proteomes" id="UP000464657">
    <property type="component" value="Chromosome"/>
</dbReference>
<dbReference type="KEGG" id="kan:IMCC3317_44780"/>
<proteinExistence type="predicted"/>
<keyword evidence="1" id="KW-1133">Transmembrane helix</keyword>
<feature type="transmembrane region" description="Helical" evidence="1">
    <location>
        <begin position="269"/>
        <end position="291"/>
    </location>
</feature>
<dbReference type="InterPro" id="IPR002798">
    <property type="entry name" value="SpoIIM-like"/>
</dbReference>
<feature type="transmembrane region" description="Helical" evidence="1">
    <location>
        <begin position="106"/>
        <end position="127"/>
    </location>
</feature>
<feature type="transmembrane region" description="Helical" evidence="1">
    <location>
        <begin position="297"/>
        <end position="316"/>
    </location>
</feature>
<dbReference type="PANTHER" id="PTHR35337:SF1">
    <property type="entry name" value="SLR1478 PROTEIN"/>
    <property type="match status" value="1"/>
</dbReference>
<name>A0A7L4ZRE0_9FLAO</name>
<keyword evidence="1" id="KW-0472">Membrane</keyword>
<accession>A0A7L4ZRE0</accession>
<evidence type="ECO:0000313" key="2">
    <source>
        <dbReference type="EMBL" id="QHI39077.1"/>
    </source>
</evidence>
<feature type="transmembrane region" description="Helical" evidence="1">
    <location>
        <begin position="181"/>
        <end position="202"/>
    </location>
</feature>
<evidence type="ECO:0008006" key="4">
    <source>
        <dbReference type="Google" id="ProtNLM"/>
    </source>
</evidence>
<reference evidence="2 3" key="1">
    <citation type="journal article" date="2013" name="Int. J. Syst. Evol. Microbiol.">
        <title>Kordia antarctica sp. nov., isolated from Antarctic seawater.</title>
        <authorList>
            <person name="Baek K."/>
            <person name="Choi A."/>
            <person name="Kang I."/>
            <person name="Lee K."/>
            <person name="Cho J.C."/>
        </authorList>
    </citation>
    <scope>NUCLEOTIDE SEQUENCE [LARGE SCALE GENOMIC DNA]</scope>
    <source>
        <strain evidence="2 3">IMCC3317</strain>
    </source>
</reference>
<dbReference type="AlphaFoldDB" id="A0A7L4ZRE0"/>
<keyword evidence="3" id="KW-1185">Reference proteome</keyword>
<gene>
    <name evidence="2" type="ORF">IMCC3317_44780</name>
</gene>
<feature type="transmembrane region" description="Helical" evidence="1">
    <location>
        <begin position="222"/>
        <end position="249"/>
    </location>
</feature>
<organism evidence="2 3">
    <name type="scientific">Kordia antarctica</name>
    <dbReference type="NCBI Taxonomy" id="1218801"/>
    <lineage>
        <taxon>Bacteria</taxon>
        <taxon>Pseudomonadati</taxon>
        <taxon>Bacteroidota</taxon>
        <taxon>Flavobacteriia</taxon>
        <taxon>Flavobacteriales</taxon>
        <taxon>Flavobacteriaceae</taxon>
        <taxon>Kordia</taxon>
    </lineage>
</organism>
<dbReference type="EMBL" id="CP019288">
    <property type="protein sequence ID" value="QHI39077.1"/>
    <property type="molecule type" value="Genomic_DNA"/>
</dbReference>
<evidence type="ECO:0000313" key="3">
    <source>
        <dbReference type="Proteomes" id="UP000464657"/>
    </source>
</evidence>
<dbReference type="PANTHER" id="PTHR35337">
    <property type="entry name" value="SLR1478 PROTEIN"/>
    <property type="match status" value="1"/>
</dbReference>